<dbReference type="InterPro" id="IPR029787">
    <property type="entry name" value="Nucleotide_cyclase"/>
</dbReference>
<dbReference type="SMART" id="SM00267">
    <property type="entry name" value="GGDEF"/>
    <property type="match status" value="1"/>
</dbReference>
<dbReference type="GO" id="GO:1902201">
    <property type="term" value="P:negative regulation of bacterial-type flagellum-dependent cell motility"/>
    <property type="evidence" value="ECO:0007669"/>
    <property type="project" value="TreeGrafter"/>
</dbReference>
<dbReference type="Gene3D" id="3.30.70.270">
    <property type="match status" value="1"/>
</dbReference>
<reference evidence="5 6" key="1">
    <citation type="submission" date="2020-04" db="EMBL/GenBank/DDBJ databases">
        <authorList>
            <person name="De Canck E."/>
        </authorList>
    </citation>
    <scope>NUCLEOTIDE SEQUENCE [LARGE SCALE GENOMIC DNA]</scope>
    <source>
        <strain evidence="5 6">LMG 29660</strain>
    </source>
</reference>
<gene>
    <name evidence="5" type="ORF">LMG29660_01427</name>
</gene>
<dbReference type="Pfam" id="PF22588">
    <property type="entry name" value="dCache_1_like"/>
    <property type="match status" value="1"/>
</dbReference>
<keyword evidence="3" id="KW-0812">Transmembrane</keyword>
<dbReference type="InterPro" id="IPR043128">
    <property type="entry name" value="Rev_trsase/Diguanyl_cyclase"/>
</dbReference>
<dbReference type="Proteomes" id="UP000494135">
    <property type="component" value="Unassembled WGS sequence"/>
</dbReference>
<name>A0A6J5DDS3_9BURK</name>
<dbReference type="InterPro" id="IPR050469">
    <property type="entry name" value="Diguanylate_Cyclase"/>
</dbReference>
<dbReference type="CDD" id="cd01949">
    <property type="entry name" value="GGDEF"/>
    <property type="match status" value="1"/>
</dbReference>
<dbReference type="EC" id="2.7.7.65" evidence="1"/>
<proteinExistence type="predicted"/>
<accession>A0A6J5DDS3</accession>
<feature type="transmembrane region" description="Helical" evidence="3">
    <location>
        <begin position="338"/>
        <end position="356"/>
    </location>
</feature>
<evidence type="ECO:0000256" key="2">
    <source>
        <dbReference type="ARBA" id="ARBA00034247"/>
    </source>
</evidence>
<feature type="transmembrane region" description="Helical" evidence="3">
    <location>
        <begin position="60"/>
        <end position="81"/>
    </location>
</feature>
<protein>
    <recommendedName>
        <fullName evidence="1">diguanylate cyclase</fullName>
        <ecNumber evidence="1">2.7.7.65</ecNumber>
    </recommendedName>
</protein>
<feature type="domain" description="GGDEF" evidence="4">
    <location>
        <begin position="404"/>
        <end position="540"/>
    </location>
</feature>
<dbReference type="SUPFAM" id="SSF55073">
    <property type="entry name" value="Nucleotide cyclase"/>
    <property type="match status" value="1"/>
</dbReference>
<dbReference type="InterPro" id="IPR000160">
    <property type="entry name" value="GGDEF_dom"/>
</dbReference>
<dbReference type="NCBIfam" id="TIGR00254">
    <property type="entry name" value="GGDEF"/>
    <property type="match status" value="1"/>
</dbReference>
<evidence type="ECO:0000256" key="3">
    <source>
        <dbReference type="SAM" id="Phobius"/>
    </source>
</evidence>
<dbReference type="AlphaFoldDB" id="A0A6J5DDS3"/>
<dbReference type="PANTHER" id="PTHR45138:SF9">
    <property type="entry name" value="DIGUANYLATE CYCLASE DGCM-RELATED"/>
    <property type="match status" value="1"/>
</dbReference>
<dbReference type="FunFam" id="3.30.70.270:FF:000001">
    <property type="entry name" value="Diguanylate cyclase domain protein"/>
    <property type="match status" value="1"/>
</dbReference>
<dbReference type="InterPro" id="IPR054327">
    <property type="entry name" value="His-kinase-like_sensor"/>
</dbReference>
<dbReference type="CDD" id="cd12914">
    <property type="entry name" value="PDC1_DGC_like"/>
    <property type="match status" value="1"/>
</dbReference>
<dbReference type="CDD" id="cd12915">
    <property type="entry name" value="PDC2_DGC_like"/>
    <property type="match status" value="1"/>
</dbReference>
<dbReference type="GO" id="GO:0005886">
    <property type="term" value="C:plasma membrane"/>
    <property type="evidence" value="ECO:0007669"/>
    <property type="project" value="TreeGrafter"/>
</dbReference>
<dbReference type="EMBL" id="CADIKG010000002">
    <property type="protein sequence ID" value="CAB3750966.1"/>
    <property type="molecule type" value="Genomic_DNA"/>
</dbReference>
<evidence type="ECO:0000313" key="6">
    <source>
        <dbReference type="Proteomes" id="UP000494135"/>
    </source>
</evidence>
<dbReference type="Pfam" id="PF00990">
    <property type="entry name" value="GGDEF"/>
    <property type="match status" value="1"/>
</dbReference>
<evidence type="ECO:0000313" key="5">
    <source>
        <dbReference type="EMBL" id="CAB3750966.1"/>
    </source>
</evidence>
<dbReference type="GO" id="GO:0043709">
    <property type="term" value="P:cell adhesion involved in single-species biofilm formation"/>
    <property type="evidence" value="ECO:0007669"/>
    <property type="project" value="TreeGrafter"/>
</dbReference>
<organism evidence="5 6">
    <name type="scientific">Burkholderia puraquae</name>
    <dbReference type="NCBI Taxonomy" id="1904757"/>
    <lineage>
        <taxon>Bacteria</taxon>
        <taxon>Pseudomonadati</taxon>
        <taxon>Pseudomonadota</taxon>
        <taxon>Betaproteobacteria</taxon>
        <taxon>Burkholderiales</taxon>
        <taxon>Burkholderiaceae</taxon>
        <taxon>Burkholderia</taxon>
        <taxon>Burkholderia cepacia complex</taxon>
    </lineage>
</organism>
<keyword evidence="3" id="KW-0472">Membrane</keyword>
<keyword evidence="3" id="KW-1133">Transmembrane helix</keyword>
<dbReference type="Gene3D" id="3.30.450.20">
    <property type="entry name" value="PAS domain"/>
    <property type="match status" value="2"/>
</dbReference>
<dbReference type="PANTHER" id="PTHR45138">
    <property type="entry name" value="REGULATORY COMPONENTS OF SENSORY TRANSDUCTION SYSTEM"/>
    <property type="match status" value="1"/>
</dbReference>
<evidence type="ECO:0000259" key="4">
    <source>
        <dbReference type="PROSITE" id="PS50887"/>
    </source>
</evidence>
<sequence>MAASRIAAGTSYEPIASARLPAAMPFDPPTMAETDYAMPSESGLTSRVAAHLRRFLLPHLIFYTGLLIALVLLLLCGIVLYEGRIDARDRSIAMQQNLALMASWDIERNIEIYSLSLQAVVEGANDPAIVKLPMSLRRQVLFDRATTAKYLGGIYVLDAKGDIAVDGKSDVPREANFVNEPYFAVHRDHPDAGLYVSPPYHSRLRDGSPSVALSRRITKPDGSFGGVAVMSIRLEYFQNLFSRLSLGDRGSIALINTDGKMLAREPYEPKIVGRDISHASTFRRFMTASEGSFADTASIDGVRRLYVFRHLEHLPLIIMVARSEADTYAAWYDRAIPIGSAMAALAIGFVGLSLLLDVQLRKRHRAETELQALARTDGLTGLDNRRMLDVTLAREWRRAARSQHALSLLFIDVDYFKRYNDTQGHQAGDDALAAVGHCIAGCLRRPADYAARYGGEEFVVVLPDVDTDGAVTIAETIRTGILDLGIRHDAGTAGRLTVSIGVTTSYPELDDDMQAALKLADDALYRAKEGGRNRIVVHAAASGGLAARQA</sequence>
<dbReference type="GO" id="GO:0052621">
    <property type="term" value="F:diguanylate cyclase activity"/>
    <property type="evidence" value="ECO:0007669"/>
    <property type="project" value="UniProtKB-EC"/>
</dbReference>
<comment type="catalytic activity">
    <reaction evidence="2">
        <text>2 GTP = 3',3'-c-di-GMP + 2 diphosphate</text>
        <dbReference type="Rhea" id="RHEA:24898"/>
        <dbReference type="ChEBI" id="CHEBI:33019"/>
        <dbReference type="ChEBI" id="CHEBI:37565"/>
        <dbReference type="ChEBI" id="CHEBI:58805"/>
        <dbReference type="EC" id="2.7.7.65"/>
    </reaction>
</comment>
<dbReference type="PROSITE" id="PS50887">
    <property type="entry name" value="GGDEF"/>
    <property type="match status" value="1"/>
</dbReference>
<evidence type="ECO:0000256" key="1">
    <source>
        <dbReference type="ARBA" id="ARBA00012528"/>
    </source>
</evidence>